<keyword evidence="1" id="KW-0472">Membrane</keyword>
<dbReference type="AlphaFoldDB" id="A0A381YIE2"/>
<reference evidence="2" key="1">
    <citation type="submission" date="2018-05" db="EMBL/GenBank/DDBJ databases">
        <authorList>
            <person name="Lanie J.A."/>
            <person name="Ng W.-L."/>
            <person name="Kazmierczak K.M."/>
            <person name="Andrzejewski T.M."/>
            <person name="Davidsen T.M."/>
            <person name="Wayne K.J."/>
            <person name="Tettelin H."/>
            <person name="Glass J.I."/>
            <person name="Rusch D."/>
            <person name="Podicherti R."/>
            <person name="Tsui H.-C.T."/>
            <person name="Winkler M.E."/>
        </authorList>
    </citation>
    <scope>NUCLEOTIDE SEQUENCE</scope>
</reference>
<feature type="transmembrane region" description="Helical" evidence="1">
    <location>
        <begin position="53"/>
        <end position="73"/>
    </location>
</feature>
<evidence type="ECO:0000313" key="2">
    <source>
        <dbReference type="EMBL" id="SVA76866.1"/>
    </source>
</evidence>
<gene>
    <name evidence="2" type="ORF">METZ01_LOCUS129720</name>
</gene>
<dbReference type="EMBL" id="UINC01018325">
    <property type="protein sequence ID" value="SVA76866.1"/>
    <property type="molecule type" value="Genomic_DNA"/>
</dbReference>
<feature type="transmembrane region" description="Helical" evidence="1">
    <location>
        <begin position="12"/>
        <end position="32"/>
    </location>
</feature>
<keyword evidence="1" id="KW-1133">Transmembrane helix</keyword>
<organism evidence="2">
    <name type="scientific">marine metagenome</name>
    <dbReference type="NCBI Taxonomy" id="408172"/>
    <lineage>
        <taxon>unclassified sequences</taxon>
        <taxon>metagenomes</taxon>
        <taxon>ecological metagenomes</taxon>
    </lineage>
</organism>
<accession>A0A381YIE2</accession>
<sequence>MKFNWTLGAKDIEILTVILGGTLLFCVAHYIITAKNFEQIFDSQKKAARQANGYLLSTLSRGVLLGLASIFIANRVGLSLHFLSLSPLPLLKGVGMALGIYVLLIPILMKTKKMAALPPVVLLRFCLLR</sequence>
<keyword evidence="1" id="KW-0812">Transmembrane</keyword>
<name>A0A381YIE2_9ZZZZ</name>
<feature type="transmembrane region" description="Helical" evidence="1">
    <location>
        <begin position="93"/>
        <end position="109"/>
    </location>
</feature>
<protein>
    <submittedName>
        <fullName evidence="2">Uncharacterized protein</fullName>
    </submittedName>
</protein>
<evidence type="ECO:0000256" key="1">
    <source>
        <dbReference type="SAM" id="Phobius"/>
    </source>
</evidence>
<proteinExistence type="predicted"/>